<keyword evidence="1" id="KW-0812">Transmembrane</keyword>
<dbReference type="RefSeq" id="XP_003245673.1">
    <property type="nucleotide sequence ID" value="XM_003245625.4"/>
</dbReference>
<dbReference type="GeneID" id="100570603"/>
<dbReference type="KEGG" id="api:100570603"/>
<name>A0A8R1W8Q3_ACYPI</name>
<dbReference type="OrthoDB" id="6593585at2759"/>
<keyword evidence="1" id="KW-0472">Membrane</keyword>
<sequence length="138" mass="16044">MPCKNCYNSNAVYTIAIIMMNLLIVWYTFRSADHKVDEKHLVMDKAKTIVRQLDVIDDIVFCYRPVYNFIKTKINAAVDAMDNDDDDLAAEYFTDALLLIGPNQKVLRLMHNNLPRHIITKIKHSYGKYLEEVDDTET</sequence>
<protein>
    <submittedName>
        <fullName evidence="2">Uncharacterized protein</fullName>
    </submittedName>
</protein>
<feature type="transmembrane region" description="Helical" evidence="1">
    <location>
        <begin position="12"/>
        <end position="29"/>
    </location>
</feature>
<keyword evidence="3" id="KW-1185">Reference proteome</keyword>
<proteinExistence type="predicted"/>
<reference evidence="2" key="2">
    <citation type="submission" date="2022-06" db="UniProtKB">
        <authorList>
            <consortium name="EnsemblMetazoa"/>
        </authorList>
    </citation>
    <scope>IDENTIFICATION</scope>
</reference>
<keyword evidence="1" id="KW-1133">Transmembrane helix</keyword>
<evidence type="ECO:0000313" key="2">
    <source>
        <dbReference type="EnsemblMetazoa" id="XP_003245673.1"/>
    </source>
</evidence>
<evidence type="ECO:0000313" key="3">
    <source>
        <dbReference type="Proteomes" id="UP000007819"/>
    </source>
</evidence>
<dbReference type="AlphaFoldDB" id="A0A8R1W8Q3"/>
<reference evidence="3" key="1">
    <citation type="submission" date="2010-06" db="EMBL/GenBank/DDBJ databases">
        <authorList>
            <person name="Jiang H."/>
            <person name="Abraham K."/>
            <person name="Ali S."/>
            <person name="Alsbrooks S.L."/>
            <person name="Anim B.N."/>
            <person name="Anosike U.S."/>
            <person name="Attaway T."/>
            <person name="Bandaranaike D.P."/>
            <person name="Battles P.K."/>
            <person name="Bell S.N."/>
            <person name="Bell A.V."/>
            <person name="Beltran B."/>
            <person name="Bickham C."/>
            <person name="Bustamante Y."/>
            <person name="Caleb T."/>
            <person name="Canada A."/>
            <person name="Cardenas V."/>
            <person name="Carter K."/>
            <person name="Chacko J."/>
            <person name="Chandrabose M.N."/>
            <person name="Chavez D."/>
            <person name="Chavez A."/>
            <person name="Chen L."/>
            <person name="Chu H.-S."/>
            <person name="Claassen K.J."/>
            <person name="Cockrell R."/>
            <person name="Collins M."/>
            <person name="Cooper J.A."/>
            <person name="Cree A."/>
            <person name="Curry S.M."/>
            <person name="Da Y."/>
            <person name="Dao M.D."/>
            <person name="Das B."/>
            <person name="Davila M.-L."/>
            <person name="Davy-Carroll L."/>
            <person name="Denson S."/>
            <person name="Dinh H."/>
            <person name="Ebong V.E."/>
            <person name="Edwards J.R."/>
            <person name="Egan A."/>
            <person name="El-Daye J."/>
            <person name="Escobedo L."/>
            <person name="Fernandez S."/>
            <person name="Fernando P.R."/>
            <person name="Flagg N."/>
            <person name="Forbes L.D."/>
            <person name="Fowler R.G."/>
            <person name="Fu Q."/>
            <person name="Gabisi R.A."/>
            <person name="Ganer J."/>
            <person name="Garbino Pronczuk A."/>
            <person name="Garcia R.M."/>
            <person name="Garner T."/>
            <person name="Garrett T.E."/>
            <person name="Gonzalez D.A."/>
            <person name="Hamid H."/>
            <person name="Hawkins E.S."/>
            <person name="Hirani K."/>
            <person name="Hogues M.E."/>
            <person name="Hollins B."/>
            <person name="Hsiao C.-H."/>
            <person name="Jabil R."/>
            <person name="James M.L."/>
            <person name="Jhangiani S.N."/>
            <person name="Johnson B."/>
            <person name="Johnson Q."/>
            <person name="Joshi V."/>
            <person name="Kalu J.B."/>
            <person name="Kam C."/>
            <person name="Kashfia A."/>
            <person name="Keebler J."/>
            <person name="Kisamo H."/>
            <person name="Kovar C.L."/>
            <person name="Lago L.A."/>
            <person name="Lai C.-Y."/>
            <person name="Laidlaw J."/>
            <person name="Lara F."/>
            <person name="Le T.-K."/>
            <person name="Lee S.L."/>
            <person name="Legall F.H."/>
            <person name="Lemon S.J."/>
            <person name="Lewis L.R."/>
            <person name="Li B."/>
            <person name="Liu Y."/>
            <person name="Liu Y.-S."/>
            <person name="Lopez J."/>
            <person name="Lozado R.J."/>
            <person name="Lu J."/>
            <person name="Madu R.C."/>
            <person name="Maheshwari M."/>
            <person name="Maheshwari R."/>
            <person name="Malloy K."/>
            <person name="Martinez E."/>
            <person name="Mathew T."/>
            <person name="Mercado I.C."/>
            <person name="Mercado C."/>
            <person name="Meyer B."/>
            <person name="Montgomery K."/>
            <person name="Morgan M.B."/>
            <person name="Munidasa M."/>
            <person name="Nazareth L.V."/>
            <person name="Nelson J."/>
            <person name="Ng B.M."/>
            <person name="Nguyen N.B."/>
            <person name="Nguyen P.Q."/>
            <person name="Nguyen T."/>
            <person name="Obregon M."/>
            <person name="Okwuonu G.O."/>
            <person name="Onwere C.G."/>
            <person name="Orozco G."/>
            <person name="Parra A."/>
            <person name="Patel S."/>
            <person name="Patil S."/>
            <person name="Perez A."/>
            <person name="Perez Y."/>
            <person name="Pham C."/>
            <person name="Primus E.L."/>
            <person name="Pu L.-L."/>
            <person name="Puazo M."/>
            <person name="Qin X."/>
            <person name="Quiroz J.B."/>
            <person name="Reese J."/>
            <person name="Richards S."/>
            <person name="Rives C.M."/>
            <person name="Robberts R."/>
            <person name="Ruiz S.J."/>
            <person name="Ruiz M.J."/>
            <person name="Santibanez J."/>
            <person name="Schneider B.W."/>
            <person name="Sisson I."/>
            <person name="Smith M."/>
            <person name="Sodergren E."/>
            <person name="Song X.-Z."/>
            <person name="Song B.B."/>
            <person name="Summersgill H."/>
            <person name="Thelus R."/>
            <person name="Thornton R.D."/>
            <person name="Trejos Z.Y."/>
            <person name="Usmani K."/>
            <person name="Vattathil S."/>
            <person name="Villasana D."/>
            <person name="Walker D.L."/>
            <person name="Wang S."/>
            <person name="Wang K."/>
            <person name="White C.S."/>
            <person name="Williams A.C."/>
            <person name="Williamson J."/>
            <person name="Wilson K."/>
            <person name="Woghiren I.O."/>
            <person name="Woodworth J.R."/>
            <person name="Worley K.C."/>
            <person name="Wright R.A."/>
            <person name="Wu W."/>
            <person name="Young L."/>
            <person name="Zhang L."/>
            <person name="Zhang J."/>
            <person name="Zhu Y."/>
            <person name="Muzny D.M."/>
            <person name="Weinstock G."/>
            <person name="Gibbs R.A."/>
        </authorList>
    </citation>
    <scope>NUCLEOTIDE SEQUENCE [LARGE SCALE GENOMIC DNA]</scope>
    <source>
        <strain evidence="3">LSR1</strain>
    </source>
</reference>
<organism evidence="2 3">
    <name type="scientific">Acyrthosiphon pisum</name>
    <name type="common">Pea aphid</name>
    <dbReference type="NCBI Taxonomy" id="7029"/>
    <lineage>
        <taxon>Eukaryota</taxon>
        <taxon>Metazoa</taxon>
        <taxon>Ecdysozoa</taxon>
        <taxon>Arthropoda</taxon>
        <taxon>Hexapoda</taxon>
        <taxon>Insecta</taxon>
        <taxon>Pterygota</taxon>
        <taxon>Neoptera</taxon>
        <taxon>Paraneoptera</taxon>
        <taxon>Hemiptera</taxon>
        <taxon>Sternorrhyncha</taxon>
        <taxon>Aphidomorpha</taxon>
        <taxon>Aphidoidea</taxon>
        <taxon>Aphididae</taxon>
        <taxon>Macrosiphini</taxon>
        <taxon>Acyrthosiphon</taxon>
    </lineage>
</organism>
<dbReference type="Proteomes" id="UP000007819">
    <property type="component" value="Chromosome A1"/>
</dbReference>
<evidence type="ECO:0000256" key="1">
    <source>
        <dbReference type="SAM" id="Phobius"/>
    </source>
</evidence>
<accession>A0A8R1W8Q3</accession>
<dbReference type="EnsemblMetazoa" id="XM_003245625.4">
    <property type="protein sequence ID" value="XP_003245673.1"/>
    <property type="gene ID" value="LOC100570603"/>
</dbReference>